<dbReference type="RefSeq" id="WP_085008464.1">
    <property type="nucleotide sequence ID" value="NZ_NAAD01000001.1"/>
</dbReference>
<feature type="chain" id="PRO_5012868752" description="Fibronectin type-III domain-containing protein" evidence="1">
    <location>
        <begin position="23"/>
        <end position="280"/>
    </location>
</feature>
<dbReference type="InterPro" id="IPR013783">
    <property type="entry name" value="Ig-like_fold"/>
</dbReference>
<organism evidence="2 3">
    <name type="scientific">Geothermobacter hydrogeniphilus</name>
    <dbReference type="NCBI Taxonomy" id="1969733"/>
    <lineage>
        <taxon>Bacteria</taxon>
        <taxon>Pseudomonadati</taxon>
        <taxon>Thermodesulfobacteriota</taxon>
        <taxon>Desulfuromonadia</taxon>
        <taxon>Desulfuromonadales</taxon>
        <taxon>Geothermobacteraceae</taxon>
        <taxon>Geothermobacter</taxon>
    </lineage>
</organism>
<sequence>MTRSIITALLLLMIGIPTLSSAKNITLTWDPSQDPDVAGYKIYYKAGDQSLPFNGTGLPQGASPIVVADPSRNSIDLTLPDDGQVYFFAATAYNSLNVESGYSETVASAWIPLLISPADAGAVAASVNLVWSRAPASYNVTYTLYYGTDPKLNPATAGLMAPPSSSTPPLSPAIALLALLALAGFAISRMKGITGYPLRAGLAATACLLVFGCGSDGSVTGNSTGGAAPSPLYTEVVPDLTDTQLLLYDLEPGQDYYWKVVAVDDQGNSYPSATHSFKAQ</sequence>
<accession>A0A1X0YE17</accession>
<reference evidence="2 3" key="1">
    <citation type="submission" date="2017-03" db="EMBL/GenBank/DDBJ databases">
        <title>Genome sequence of Geothermobacter sp. EPR-M, Deep-Sea Iron Reducer.</title>
        <authorList>
            <person name="Tully B."/>
            <person name="Savalia P."/>
            <person name="Abuyen K."/>
            <person name="Baughan C."/>
            <person name="Romero E."/>
            <person name="Ronkowski C."/>
            <person name="Torres B."/>
            <person name="Tremblay J."/>
            <person name="Trujillo A."/>
            <person name="Tyler M."/>
            <person name="Perez-Rodriguez I."/>
            <person name="Amend J."/>
        </authorList>
    </citation>
    <scope>NUCLEOTIDE SEQUENCE [LARGE SCALE GENOMIC DNA]</scope>
    <source>
        <strain evidence="2 3">EPR-M</strain>
    </source>
</reference>
<evidence type="ECO:0008006" key="4">
    <source>
        <dbReference type="Google" id="ProtNLM"/>
    </source>
</evidence>
<dbReference type="InterPro" id="IPR036116">
    <property type="entry name" value="FN3_sf"/>
</dbReference>
<evidence type="ECO:0000313" key="3">
    <source>
        <dbReference type="Proteomes" id="UP000193136"/>
    </source>
</evidence>
<dbReference type="OrthoDB" id="9803398at2"/>
<dbReference type="InterPro" id="IPR003961">
    <property type="entry name" value="FN3_dom"/>
</dbReference>
<protein>
    <recommendedName>
        <fullName evidence="4">Fibronectin type-III domain-containing protein</fullName>
    </recommendedName>
</protein>
<dbReference type="Proteomes" id="UP000193136">
    <property type="component" value="Unassembled WGS sequence"/>
</dbReference>
<gene>
    <name evidence="2" type="ORF">B5V00_00650</name>
</gene>
<dbReference type="CDD" id="cd00063">
    <property type="entry name" value="FN3"/>
    <property type="match status" value="2"/>
</dbReference>
<dbReference type="AlphaFoldDB" id="A0A1X0YE17"/>
<keyword evidence="1" id="KW-0732">Signal</keyword>
<dbReference type="EMBL" id="NAAD01000001">
    <property type="protein sequence ID" value="ORJ63408.1"/>
    <property type="molecule type" value="Genomic_DNA"/>
</dbReference>
<comment type="caution">
    <text evidence="2">The sequence shown here is derived from an EMBL/GenBank/DDBJ whole genome shotgun (WGS) entry which is preliminary data.</text>
</comment>
<dbReference type="STRING" id="1969733.B5V00_00650"/>
<keyword evidence="3" id="KW-1185">Reference proteome</keyword>
<proteinExistence type="predicted"/>
<feature type="signal peptide" evidence="1">
    <location>
        <begin position="1"/>
        <end position="22"/>
    </location>
</feature>
<dbReference type="Gene3D" id="2.60.40.10">
    <property type="entry name" value="Immunoglobulins"/>
    <property type="match status" value="2"/>
</dbReference>
<evidence type="ECO:0000256" key="1">
    <source>
        <dbReference type="SAM" id="SignalP"/>
    </source>
</evidence>
<dbReference type="SUPFAM" id="SSF49265">
    <property type="entry name" value="Fibronectin type III"/>
    <property type="match status" value="1"/>
</dbReference>
<evidence type="ECO:0000313" key="2">
    <source>
        <dbReference type="EMBL" id="ORJ63408.1"/>
    </source>
</evidence>
<name>A0A1X0YE17_9BACT</name>